<organism evidence="1 2">
    <name type="scientific">Salinisphaera shabanensis E1L3A</name>
    <dbReference type="NCBI Taxonomy" id="1033802"/>
    <lineage>
        <taxon>Bacteria</taxon>
        <taxon>Pseudomonadati</taxon>
        <taxon>Pseudomonadota</taxon>
        <taxon>Gammaproteobacteria</taxon>
        <taxon>Salinisphaerales</taxon>
        <taxon>Salinisphaeraceae</taxon>
        <taxon>Salinisphaera</taxon>
    </lineage>
</organism>
<dbReference type="InterPro" id="IPR007460">
    <property type="entry name" value="BrnT_toxin"/>
</dbReference>
<name>U2EM42_9GAMM</name>
<dbReference type="OrthoDB" id="9802417at2"/>
<dbReference type="STRING" id="1033802.SSPSH_001861"/>
<comment type="caution">
    <text evidence="1">The sequence shown here is derived from an EMBL/GenBank/DDBJ whole genome shotgun (WGS) entry which is preliminary data.</text>
</comment>
<reference evidence="1 2" key="2">
    <citation type="journal article" date="2013" name="PLoS ONE">
        <title>INDIGO - INtegrated Data Warehouse of MIcrobial GenOmes with Examples from the Red Sea Extremophiles.</title>
        <authorList>
            <person name="Alam I."/>
            <person name="Antunes A."/>
            <person name="Kamau A.A."/>
            <person name="Ba Alawi W."/>
            <person name="Kalkatawi M."/>
            <person name="Stingl U."/>
            <person name="Bajic V.B."/>
        </authorList>
    </citation>
    <scope>NUCLEOTIDE SEQUENCE [LARGE SCALE GENOMIC DNA]</scope>
    <source>
        <strain evidence="1 2">E1L3A</strain>
    </source>
</reference>
<dbReference type="AlphaFoldDB" id="U2EM42"/>
<gene>
    <name evidence="1" type="ORF">SSPSH_001861</name>
</gene>
<accession>U2EM42</accession>
<dbReference type="RefSeq" id="WP_006914849.1">
    <property type="nucleotide sequence ID" value="NZ_AFNV02000011.1"/>
</dbReference>
<sequence length="102" mass="11626">MTTPCFRYQWDAAKALANRRKHGVSFDVAVGVFRDPLALTIADPAHSETEERWITLGVVPETGLLVVVHTWAEWSENEIDVRMISARRASRREQRDYEGGDL</sequence>
<dbReference type="Pfam" id="PF04365">
    <property type="entry name" value="BrnT_toxin"/>
    <property type="match status" value="1"/>
</dbReference>
<reference evidence="1 2" key="1">
    <citation type="journal article" date="2011" name="J. Bacteriol.">
        <title>Genome sequence of Salinisphaera shabanensis, a gammaproteobacterium from the harsh, variable environment of the brine-seawater interface of the Shaban Deep in the Red Sea.</title>
        <authorList>
            <person name="Antunes A."/>
            <person name="Alam I."/>
            <person name="Bajic V.B."/>
            <person name="Stingl U."/>
        </authorList>
    </citation>
    <scope>NUCLEOTIDE SEQUENCE [LARGE SCALE GENOMIC DNA]</scope>
    <source>
        <strain evidence="1 2">E1L3A</strain>
    </source>
</reference>
<evidence type="ECO:0000313" key="1">
    <source>
        <dbReference type="EMBL" id="ERJ19252.1"/>
    </source>
</evidence>
<dbReference type="eggNOG" id="COG2929">
    <property type="taxonomic scope" value="Bacteria"/>
</dbReference>
<dbReference type="Proteomes" id="UP000006242">
    <property type="component" value="Unassembled WGS sequence"/>
</dbReference>
<dbReference type="EMBL" id="AFNV02000011">
    <property type="protein sequence ID" value="ERJ19252.1"/>
    <property type="molecule type" value="Genomic_DNA"/>
</dbReference>
<dbReference type="InterPro" id="IPR038573">
    <property type="entry name" value="BrnT_sf"/>
</dbReference>
<proteinExistence type="predicted"/>
<dbReference type="Gene3D" id="3.10.450.530">
    <property type="entry name" value="Ribonuclease toxin, BrnT, of type II toxin-antitoxin system"/>
    <property type="match status" value="1"/>
</dbReference>
<protein>
    <submittedName>
        <fullName evidence="1">Inner membrane protein</fullName>
    </submittedName>
</protein>
<evidence type="ECO:0000313" key="2">
    <source>
        <dbReference type="Proteomes" id="UP000006242"/>
    </source>
</evidence>
<keyword evidence="2" id="KW-1185">Reference proteome</keyword>